<dbReference type="CDD" id="cd18186">
    <property type="entry name" value="BTB_POZ_ZBTB_KLHL-like"/>
    <property type="match status" value="1"/>
</dbReference>
<sequence length="321" mass="35288">MYATSILPPKPPQVMNPISAAYPFDDVSLPAEGATLKSSDGVQFKVYKNILALASPFFRDMFSLPQPESNNQRSKSPDSAVELSTSEPSLPVIDVTENKSTLDILLRMLYPLAPPSFPGISASGAVSDARALIKAIDPVLAAAQNTLPDGSVADDTLALRVFALSCRYGLKEEARAVAHASLKGRVAGVFFTGLRDMSAAQYFYLIQFQEKIVGVVESIVKTRDLPSPYDTLIKCQDCERPGECSKWWINFVHRALPILRESPKSPQIFSATFLGPMFEEATSCNHTNCREVHGKWQTIRQFIKDTIDKAITDNDIDLSEV</sequence>
<dbReference type="AlphaFoldDB" id="A0A4S4LJ67"/>
<feature type="domain" description="BTB" evidence="2">
    <location>
        <begin position="25"/>
        <end position="110"/>
    </location>
</feature>
<evidence type="ECO:0000313" key="4">
    <source>
        <dbReference type="Proteomes" id="UP000308199"/>
    </source>
</evidence>
<dbReference type="OrthoDB" id="3357985at2759"/>
<dbReference type="Proteomes" id="UP000308199">
    <property type="component" value="Unassembled WGS sequence"/>
</dbReference>
<comment type="caution">
    <text evidence="3">The sequence shown here is derived from an EMBL/GenBank/DDBJ whole genome shotgun (WGS) entry which is preliminary data.</text>
</comment>
<reference evidence="3 4" key="1">
    <citation type="submission" date="2019-02" db="EMBL/GenBank/DDBJ databases">
        <title>Genome sequencing of the rare red list fungi Phellinidium pouzarii.</title>
        <authorList>
            <person name="Buettner E."/>
            <person name="Kellner H."/>
        </authorList>
    </citation>
    <scope>NUCLEOTIDE SEQUENCE [LARGE SCALE GENOMIC DNA]</scope>
    <source>
        <strain evidence="3 4">DSM 108285</strain>
    </source>
</reference>
<dbReference type="EMBL" id="SGPK01000004">
    <property type="protein sequence ID" value="THH12094.1"/>
    <property type="molecule type" value="Genomic_DNA"/>
</dbReference>
<accession>A0A4S4LJ67</accession>
<dbReference type="Pfam" id="PF00651">
    <property type="entry name" value="BTB"/>
    <property type="match status" value="1"/>
</dbReference>
<protein>
    <recommendedName>
        <fullName evidence="2">BTB domain-containing protein</fullName>
    </recommendedName>
</protein>
<dbReference type="SUPFAM" id="SSF54695">
    <property type="entry name" value="POZ domain"/>
    <property type="match status" value="1"/>
</dbReference>
<dbReference type="PROSITE" id="PS50097">
    <property type="entry name" value="BTB"/>
    <property type="match status" value="1"/>
</dbReference>
<feature type="region of interest" description="Disordered" evidence="1">
    <location>
        <begin position="65"/>
        <end position="85"/>
    </location>
</feature>
<keyword evidence="4" id="KW-1185">Reference proteome</keyword>
<gene>
    <name evidence="3" type="ORF">EW145_g220</name>
</gene>
<dbReference type="Gene3D" id="3.30.710.10">
    <property type="entry name" value="Potassium Channel Kv1.1, Chain A"/>
    <property type="match status" value="1"/>
</dbReference>
<dbReference type="InterPro" id="IPR000210">
    <property type="entry name" value="BTB/POZ_dom"/>
</dbReference>
<evidence type="ECO:0000256" key="1">
    <source>
        <dbReference type="SAM" id="MobiDB-lite"/>
    </source>
</evidence>
<dbReference type="InterPro" id="IPR011333">
    <property type="entry name" value="SKP1/BTB/POZ_sf"/>
</dbReference>
<evidence type="ECO:0000259" key="2">
    <source>
        <dbReference type="PROSITE" id="PS50097"/>
    </source>
</evidence>
<evidence type="ECO:0000313" key="3">
    <source>
        <dbReference type="EMBL" id="THH12094.1"/>
    </source>
</evidence>
<proteinExistence type="predicted"/>
<name>A0A4S4LJ67_9AGAM</name>
<organism evidence="3 4">
    <name type="scientific">Phellinidium pouzarii</name>
    <dbReference type="NCBI Taxonomy" id="167371"/>
    <lineage>
        <taxon>Eukaryota</taxon>
        <taxon>Fungi</taxon>
        <taxon>Dikarya</taxon>
        <taxon>Basidiomycota</taxon>
        <taxon>Agaricomycotina</taxon>
        <taxon>Agaricomycetes</taxon>
        <taxon>Hymenochaetales</taxon>
        <taxon>Hymenochaetaceae</taxon>
        <taxon>Phellinidium</taxon>
    </lineage>
</organism>